<dbReference type="SMART" id="SM00354">
    <property type="entry name" value="HTH_LACI"/>
    <property type="match status" value="1"/>
</dbReference>
<accession>A0A1M5N8A8</accession>
<protein>
    <submittedName>
        <fullName evidence="5">LacI family transcriptional regulator</fullName>
    </submittedName>
</protein>
<gene>
    <name evidence="5" type="ORF">SAMN04488109_2147</name>
</gene>
<evidence type="ECO:0000256" key="2">
    <source>
        <dbReference type="ARBA" id="ARBA00023125"/>
    </source>
</evidence>
<evidence type="ECO:0000313" key="5">
    <source>
        <dbReference type="EMBL" id="SHG85429.1"/>
    </source>
</evidence>
<feature type="domain" description="HTH lacI-type" evidence="4">
    <location>
        <begin position="7"/>
        <end position="61"/>
    </location>
</feature>
<dbReference type="PANTHER" id="PTHR30146:SF144">
    <property type="entry name" value="LACI-FAMILY TRANSCRIPTION REGULATOR"/>
    <property type="match status" value="1"/>
</dbReference>
<dbReference type="PROSITE" id="PS00356">
    <property type="entry name" value="HTH_LACI_1"/>
    <property type="match status" value="1"/>
</dbReference>
<reference evidence="5 6" key="1">
    <citation type="submission" date="2016-11" db="EMBL/GenBank/DDBJ databases">
        <authorList>
            <person name="Jaros S."/>
            <person name="Januszkiewicz K."/>
            <person name="Wedrychowicz H."/>
        </authorList>
    </citation>
    <scope>NUCLEOTIDE SEQUENCE [LARGE SCALE GENOMIC DNA]</scope>
    <source>
        <strain evidence="5 6">DSM 24574</strain>
    </source>
</reference>
<dbReference type="InterPro" id="IPR000843">
    <property type="entry name" value="HTH_LacI"/>
</dbReference>
<dbReference type="STRING" id="947013.SAMN04488109_2147"/>
<organism evidence="5 6">
    <name type="scientific">Chryseolinea serpens</name>
    <dbReference type="NCBI Taxonomy" id="947013"/>
    <lineage>
        <taxon>Bacteria</taxon>
        <taxon>Pseudomonadati</taxon>
        <taxon>Bacteroidota</taxon>
        <taxon>Cytophagia</taxon>
        <taxon>Cytophagales</taxon>
        <taxon>Fulvivirgaceae</taxon>
        <taxon>Chryseolinea</taxon>
    </lineage>
</organism>
<dbReference type="Proteomes" id="UP000184212">
    <property type="component" value="Unassembled WGS sequence"/>
</dbReference>
<dbReference type="GO" id="GO:0000976">
    <property type="term" value="F:transcription cis-regulatory region binding"/>
    <property type="evidence" value="ECO:0007669"/>
    <property type="project" value="TreeGrafter"/>
</dbReference>
<keyword evidence="3" id="KW-0804">Transcription</keyword>
<evidence type="ECO:0000256" key="3">
    <source>
        <dbReference type="ARBA" id="ARBA00023163"/>
    </source>
</evidence>
<dbReference type="SUPFAM" id="SSF47413">
    <property type="entry name" value="lambda repressor-like DNA-binding domains"/>
    <property type="match status" value="1"/>
</dbReference>
<dbReference type="GO" id="GO:0003700">
    <property type="term" value="F:DNA-binding transcription factor activity"/>
    <property type="evidence" value="ECO:0007669"/>
    <property type="project" value="TreeGrafter"/>
</dbReference>
<keyword evidence="1" id="KW-0805">Transcription regulation</keyword>
<dbReference type="RefSeq" id="WP_073133498.1">
    <property type="nucleotide sequence ID" value="NZ_FQWQ01000001.1"/>
</dbReference>
<sequence length="355" mass="39778">MDIGKNIRIKDIAKLAGVSVGTVDRVLHNRGRVSDEALKKVTAVMDQIDYKPNLIARTLGSNKNYKIAALIPDPTGDPYWAQTNLGIIQAQAEWAQYGVTVDTYTFDIFDKDAFRGLAMEVLESAPDGIVIAPIFYHESLPAFELFQNQSIPYVLFNTNIPEAQPLGFIGQNLNQSGRVGAELINLGQHESGTFAVLHIDEDVHDSIHLLEKEKGFREYFQEHRKHKFEIVDFILNPNEPTFKNQLIELLGDDTLKGIFVSTSKGTAVAASFLEKYGKKDIRLIGYDLLEENLKYLRSGIIDFLINQNPKRQALLGISHLVNHLMFKKSAPALELFPLEVITQQNVDSYLGSGIH</sequence>
<dbReference type="InterPro" id="IPR028082">
    <property type="entry name" value="Peripla_BP_I"/>
</dbReference>
<dbReference type="Gene3D" id="1.10.260.40">
    <property type="entry name" value="lambda repressor-like DNA-binding domains"/>
    <property type="match status" value="1"/>
</dbReference>
<dbReference type="Pfam" id="PF00356">
    <property type="entry name" value="LacI"/>
    <property type="match status" value="1"/>
</dbReference>
<evidence type="ECO:0000259" key="4">
    <source>
        <dbReference type="PROSITE" id="PS50932"/>
    </source>
</evidence>
<dbReference type="OrthoDB" id="628703at2"/>
<dbReference type="Pfam" id="PF13407">
    <property type="entry name" value="Peripla_BP_4"/>
    <property type="match status" value="1"/>
</dbReference>
<keyword evidence="2" id="KW-0238">DNA-binding</keyword>
<dbReference type="PROSITE" id="PS50932">
    <property type="entry name" value="HTH_LACI_2"/>
    <property type="match status" value="1"/>
</dbReference>
<dbReference type="CDD" id="cd01392">
    <property type="entry name" value="HTH_LacI"/>
    <property type="match status" value="1"/>
</dbReference>
<name>A0A1M5N8A8_9BACT</name>
<evidence type="ECO:0000313" key="6">
    <source>
        <dbReference type="Proteomes" id="UP000184212"/>
    </source>
</evidence>
<dbReference type="AlphaFoldDB" id="A0A1M5N8A8"/>
<proteinExistence type="predicted"/>
<dbReference type="InterPro" id="IPR025997">
    <property type="entry name" value="SBP_2_dom"/>
</dbReference>
<dbReference type="CDD" id="cd06307">
    <property type="entry name" value="PBP1_sugar_binding"/>
    <property type="match status" value="1"/>
</dbReference>
<dbReference type="PANTHER" id="PTHR30146">
    <property type="entry name" value="LACI-RELATED TRANSCRIPTIONAL REPRESSOR"/>
    <property type="match status" value="1"/>
</dbReference>
<dbReference type="SUPFAM" id="SSF53822">
    <property type="entry name" value="Periplasmic binding protein-like I"/>
    <property type="match status" value="1"/>
</dbReference>
<dbReference type="EMBL" id="FQWQ01000001">
    <property type="protein sequence ID" value="SHG85429.1"/>
    <property type="molecule type" value="Genomic_DNA"/>
</dbReference>
<keyword evidence="6" id="KW-1185">Reference proteome</keyword>
<dbReference type="InterPro" id="IPR010982">
    <property type="entry name" value="Lambda_DNA-bd_dom_sf"/>
</dbReference>
<evidence type="ECO:0000256" key="1">
    <source>
        <dbReference type="ARBA" id="ARBA00023015"/>
    </source>
</evidence>
<dbReference type="Gene3D" id="3.40.50.2300">
    <property type="match status" value="2"/>
</dbReference>